<accession>A0AAE9JJ78</accession>
<evidence type="ECO:0000313" key="2">
    <source>
        <dbReference type="EMBL" id="UMM34000.1"/>
    </source>
</evidence>
<evidence type="ECO:0000256" key="1">
    <source>
        <dbReference type="SAM" id="Phobius"/>
    </source>
</evidence>
<keyword evidence="1" id="KW-0812">Transmembrane</keyword>
<proteinExistence type="predicted"/>
<keyword evidence="1" id="KW-0472">Membrane</keyword>
<sequence>MIEELFGKLLELKTQARRYLKPSPDAKSTTTDRLFTTNVDQLVSQLTMNILALLLFVLLAITAPIVEAGKRCHTSEQCDYESACYEGHCYTIDEMFEKFDLKK</sequence>
<gene>
    <name evidence="2" type="ORF">L5515_007266</name>
</gene>
<dbReference type="Proteomes" id="UP000829354">
    <property type="component" value="Chromosome V"/>
</dbReference>
<dbReference type="AlphaFoldDB" id="A0AAE9JJ78"/>
<evidence type="ECO:0000313" key="3">
    <source>
        <dbReference type="Proteomes" id="UP000829354"/>
    </source>
</evidence>
<protein>
    <submittedName>
        <fullName evidence="2">Uncharacterized protein</fullName>
    </submittedName>
</protein>
<keyword evidence="1" id="KW-1133">Transmembrane helix</keyword>
<feature type="transmembrane region" description="Helical" evidence="1">
    <location>
        <begin position="46"/>
        <end position="66"/>
    </location>
</feature>
<keyword evidence="3" id="KW-1185">Reference proteome</keyword>
<reference evidence="2 3" key="1">
    <citation type="submission" date="2022-04" db="EMBL/GenBank/DDBJ databases">
        <title>Chromosome-level reference genomes for two strains of Caenorhabditis briggsae: an improved platform for comparative genomics.</title>
        <authorList>
            <person name="Stevens L."/>
            <person name="Andersen E."/>
        </authorList>
    </citation>
    <scope>NUCLEOTIDE SEQUENCE [LARGE SCALE GENOMIC DNA]</scope>
    <source>
        <strain evidence="2">VX34</strain>
        <tissue evidence="2">Whole-organism</tissue>
    </source>
</reference>
<name>A0AAE9JJ78_CAEBR</name>
<dbReference type="EMBL" id="CP092624">
    <property type="protein sequence ID" value="UMM34000.1"/>
    <property type="molecule type" value="Genomic_DNA"/>
</dbReference>
<organism evidence="2 3">
    <name type="scientific">Caenorhabditis briggsae</name>
    <dbReference type="NCBI Taxonomy" id="6238"/>
    <lineage>
        <taxon>Eukaryota</taxon>
        <taxon>Metazoa</taxon>
        <taxon>Ecdysozoa</taxon>
        <taxon>Nematoda</taxon>
        <taxon>Chromadorea</taxon>
        <taxon>Rhabditida</taxon>
        <taxon>Rhabditina</taxon>
        <taxon>Rhabditomorpha</taxon>
        <taxon>Rhabditoidea</taxon>
        <taxon>Rhabditidae</taxon>
        <taxon>Peloderinae</taxon>
        <taxon>Caenorhabditis</taxon>
    </lineage>
</organism>